<feature type="coiled-coil region" evidence="1">
    <location>
        <begin position="198"/>
        <end position="232"/>
    </location>
</feature>
<evidence type="ECO:0000256" key="2">
    <source>
        <dbReference type="SAM" id="MobiDB-lite"/>
    </source>
</evidence>
<reference evidence="3" key="1">
    <citation type="journal article" date="2019" name="Sci. Rep.">
        <title>Draft genome of Tanacetum cinerariifolium, the natural source of mosquito coil.</title>
        <authorList>
            <person name="Yamashiro T."/>
            <person name="Shiraishi A."/>
            <person name="Satake H."/>
            <person name="Nakayama K."/>
        </authorList>
    </citation>
    <scope>NUCLEOTIDE SEQUENCE</scope>
</reference>
<feature type="region of interest" description="Disordered" evidence="2">
    <location>
        <begin position="374"/>
        <end position="402"/>
    </location>
</feature>
<protein>
    <recommendedName>
        <fullName evidence="4">Xylulose kinase-1</fullName>
    </recommendedName>
</protein>
<accession>A0A6L2NZI9</accession>
<feature type="compositionally biased region" description="Basic residues" evidence="2">
    <location>
        <begin position="149"/>
        <end position="158"/>
    </location>
</feature>
<keyword evidence="1" id="KW-0175">Coiled coil</keyword>
<name>A0A6L2NZI9_TANCI</name>
<proteinExistence type="predicted"/>
<dbReference type="AlphaFoldDB" id="A0A6L2NZI9"/>
<evidence type="ECO:0000256" key="1">
    <source>
        <dbReference type="SAM" id="Coils"/>
    </source>
</evidence>
<sequence>MFLEKLTESEGFEQIVDFLNANPIKYALTVSSTIYTSCTKQFWTFAKVKTINEDVRIQALVDGKKIIVNEASIRRDLRLDDAGGTACLPTTAIFEELARMWRVGAGFFGVITPLFDTMMVQAAEDMGEIPTETQETPIIDQPSSSQPQRKQKSRRKQRKEAEVPHNDPQDEDHVPTPSYDPQSSGEDSMELNELMIFYTNLQQQVLDLEEAKIAQRKEIASLRKRVNKLEKRRKLRSVGLRRFKKVGFSRRVKSSKEKGTLGAQDDASKQEKSIADIDQDEGITLVNDQEMFGVQDLISEEVVLDTTTGKNVEQVTKVAGKKDSAADPVTTGGEVVTTAGEVTSAAITTQQISMDELTLAKALIDIKTSKPKAKGIVMKEPSKKPTPTPKVSSQKLSKEKDKGRAIMVEPKKPLKKKDKITFDEQVARDLEAKIQAALAEEARLARQKEEEANITLIVEWDNIQAMVDADYELAVKLQEKERGELTIEEKSKLFVELMNKRKKHFEILRAEEKRRRPPTKTQKRKQMCTYLKNMESFVPMDSILAKKVTKVDSDQEEDEIKMYMRIVPNEEVAVDAIPLATKPPVIVNWKIISKGKVSSYYIIRADRSSKRYTSMIHLLQNINREDLETRWELVNVKYGNTRPDEAYEKVLWGDLKVMFEPGIESDV</sequence>
<gene>
    <name evidence="3" type="ORF">Tci_063568</name>
</gene>
<feature type="region of interest" description="Disordered" evidence="2">
    <location>
        <begin position="133"/>
        <end position="187"/>
    </location>
</feature>
<evidence type="ECO:0008006" key="4">
    <source>
        <dbReference type="Google" id="ProtNLM"/>
    </source>
</evidence>
<organism evidence="3">
    <name type="scientific">Tanacetum cinerariifolium</name>
    <name type="common">Dalmatian daisy</name>
    <name type="synonym">Chrysanthemum cinerariifolium</name>
    <dbReference type="NCBI Taxonomy" id="118510"/>
    <lineage>
        <taxon>Eukaryota</taxon>
        <taxon>Viridiplantae</taxon>
        <taxon>Streptophyta</taxon>
        <taxon>Embryophyta</taxon>
        <taxon>Tracheophyta</taxon>
        <taxon>Spermatophyta</taxon>
        <taxon>Magnoliopsida</taxon>
        <taxon>eudicotyledons</taxon>
        <taxon>Gunneridae</taxon>
        <taxon>Pentapetalae</taxon>
        <taxon>asterids</taxon>
        <taxon>campanulids</taxon>
        <taxon>Asterales</taxon>
        <taxon>Asteraceae</taxon>
        <taxon>Asteroideae</taxon>
        <taxon>Anthemideae</taxon>
        <taxon>Anthemidinae</taxon>
        <taxon>Tanacetum</taxon>
    </lineage>
</organism>
<evidence type="ECO:0000313" key="3">
    <source>
        <dbReference type="EMBL" id="GEU91590.1"/>
    </source>
</evidence>
<feature type="compositionally biased region" description="Basic and acidic residues" evidence="2">
    <location>
        <begin position="159"/>
        <end position="174"/>
    </location>
</feature>
<comment type="caution">
    <text evidence="3">The sequence shown here is derived from an EMBL/GenBank/DDBJ whole genome shotgun (WGS) entry which is preliminary data.</text>
</comment>
<feature type="region of interest" description="Disordered" evidence="2">
    <location>
        <begin position="254"/>
        <end position="274"/>
    </location>
</feature>
<dbReference type="EMBL" id="BKCJ010010439">
    <property type="protein sequence ID" value="GEU91590.1"/>
    <property type="molecule type" value="Genomic_DNA"/>
</dbReference>